<dbReference type="InterPro" id="IPR016035">
    <property type="entry name" value="Acyl_Trfase/lysoPLipase"/>
</dbReference>
<keyword evidence="3" id="KW-1185">Reference proteome</keyword>
<feature type="domain" description="Malonyl-CoA:ACP transacylase (MAT)" evidence="1">
    <location>
        <begin position="582"/>
        <end position="938"/>
    </location>
</feature>
<organism evidence="2 3">
    <name type="scientific">Psychromonas arctica</name>
    <dbReference type="NCBI Taxonomy" id="168275"/>
    <lineage>
        <taxon>Bacteria</taxon>
        <taxon>Pseudomonadati</taxon>
        <taxon>Pseudomonadota</taxon>
        <taxon>Gammaproteobacteria</taxon>
        <taxon>Alteromonadales</taxon>
        <taxon>Psychromonadaceae</taxon>
        <taxon>Psychromonas</taxon>
    </lineage>
</organism>
<proteinExistence type="predicted"/>
<protein>
    <recommendedName>
        <fullName evidence="1">Malonyl-CoA:ACP transacylase (MAT) domain-containing protein</fullName>
    </recommendedName>
</protein>
<dbReference type="EMBL" id="JBAKBA010000002">
    <property type="protein sequence ID" value="MEL0657792.1"/>
    <property type="molecule type" value="Genomic_DNA"/>
</dbReference>
<dbReference type="InterPro" id="IPR001227">
    <property type="entry name" value="Ac_transferase_dom_sf"/>
</dbReference>
<reference evidence="2 3" key="1">
    <citation type="submission" date="2024-02" db="EMBL/GenBank/DDBJ databases">
        <title>Bacteria isolated from the canopy kelp, Nereocystis luetkeana.</title>
        <authorList>
            <person name="Pfister C.A."/>
            <person name="Younker I.T."/>
            <person name="Light S.H."/>
        </authorList>
    </citation>
    <scope>NUCLEOTIDE SEQUENCE [LARGE SCALE GENOMIC DNA]</scope>
    <source>
        <strain evidence="2 3">TI.2.07</strain>
    </source>
</reference>
<dbReference type="InterPro" id="IPR014043">
    <property type="entry name" value="Acyl_transferase_dom"/>
</dbReference>
<evidence type="ECO:0000259" key="1">
    <source>
        <dbReference type="SMART" id="SM00827"/>
    </source>
</evidence>
<comment type="caution">
    <text evidence="2">The sequence shown here is derived from an EMBL/GenBank/DDBJ whole genome shotgun (WGS) entry which is preliminary data.</text>
</comment>
<sequence length="982" mass="108135">MLAVIGLEVSFASVKGIDAFDYHLYSNKPIALIKQDDLGLVDDANLLLERLLNTNHLAASDVELVLLNAPSNDVINRIEVGFANTANALSLNYALLTAYQRSENNKRAIVILSLNQLQRDGVAAVLVCAKSLLTDIRMTEPLVTKVEERAQFLQQLSLCHVYAEINAHSSFVNGNKSNVISDHIQGFIADNQLQPEQIESLLTTSSLTAQTNKEHQYQCLLAFESLNASSYRVGCKIGNKVDDNVNHDVANGVTNDATNAISLETLKPSLLTNKPTLLTSVDCIENTSGHFSAMISLASSILCLDQYYRLGSKQSLIEEGNSLIKARWEASGFYCLADSTSYLFSKAQLSKAQLSKVLLSKTPLSKNQLSKSVLAEKSTKRYMAASHIEDSSHQLILLSKDHDVIKQSTDSEGALSKQNAINNGFLAQQTTKPVIFSAQSVEQLIDTLNEALLSDDLLCEDLLYEKMNEGLSSKPYGELENLALFKQFAARQYAEHLYQHQSSVETSDAESGTDEHCYCVVLLACSFSTLKKQLQLALSGIPSSLDSNTPWNKPWKTPAGSYFSAKPIRRTANKQRQPLSFVYPGVGALYVNMGKDLLRLFPEAYQALLNISDDLAFSLQDQLITPRLLSKPDYSQSVELEKSLRSELANIAEAGVSYACLLTTIWQQQLQIKATCAAGYSMGEVSMFAALDCWKTPQKMSQRLRESRIFTEQLSGTLKRLESAWGVSSSISSTVATRTATSTTSTTDSDDGVCHVNESATKNKPLWESYHLKATVEQVESLITFFPRVYITIVNTDESLVIAGDPEQCIKLAEQLKVRAIALNVPNIIHCDLAKSEYENMQTLYSLPVKHKISTQLYSSSCYLPVPLTEKAIAVSISKCLTEPVDFPRLINSMAKAGETVFIEMGPGKSLSTWIERILKNQQQVKPVTCLSVNQKNLDDYSAILKTIAPLISLGYPVNCQSFFSGSLIRPVKKLTASVLVS</sequence>
<gene>
    <name evidence="2" type="ORF">V6255_01470</name>
</gene>
<dbReference type="Gene3D" id="3.30.70.3290">
    <property type="match status" value="1"/>
</dbReference>
<dbReference type="Gene3D" id="3.40.366.10">
    <property type="entry name" value="Malonyl-Coenzyme A Acyl Carrier Protein, domain 2"/>
    <property type="match status" value="2"/>
</dbReference>
<dbReference type="SMART" id="SM00827">
    <property type="entry name" value="PKS_AT"/>
    <property type="match status" value="1"/>
</dbReference>
<evidence type="ECO:0000313" key="3">
    <source>
        <dbReference type="Proteomes" id="UP001366060"/>
    </source>
</evidence>
<dbReference type="Proteomes" id="UP001366060">
    <property type="component" value="Unassembled WGS sequence"/>
</dbReference>
<dbReference type="PANTHER" id="PTHR43074:SF1">
    <property type="entry name" value="BETA-KETOACYL SYNTHASE FAMILY PROTEIN-RELATED"/>
    <property type="match status" value="1"/>
</dbReference>
<dbReference type="SUPFAM" id="SSF52151">
    <property type="entry name" value="FabD/lysophospholipase-like"/>
    <property type="match status" value="1"/>
</dbReference>
<dbReference type="PANTHER" id="PTHR43074">
    <property type="entry name" value="OMEGA-3 POLYUNSATURATED FATTY ACID SYNTHASE PFAB-RELATED"/>
    <property type="match status" value="1"/>
</dbReference>
<accession>A0ABU9H7E0</accession>
<evidence type="ECO:0000313" key="2">
    <source>
        <dbReference type="EMBL" id="MEL0657792.1"/>
    </source>
</evidence>
<dbReference type="RefSeq" id="WP_341626551.1">
    <property type="nucleotide sequence ID" value="NZ_JBAKBA010000002.1"/>
</dbReference>
<dbReference type="InterPro" id="IPR052568">
    <property type="entry name" value="PKS-FAS_Synthase"/>
</dbReference>
<name>A0ABU9H7E0_9GAMM</name>